<keyword evidence="1" id="KW-0812">Transmembrane</keyword>
<evidence type="ECO:0000313" key="3">
    <source>
        <dbReference type="Proteomes" id="UP000247702"/>
    </source>
</evidence>
<name>A0A2Z6Q9U2_9GLOM</name>
<comment type="caution">
    <text evidence="2">The sequence shown here is derived from an EMBL/GenBank/DDBJ whole genome shotgun (WGS) entry which is preliminary data.</text>
</comment>
<accession>A0A2Z6Q9U2</accession>
<dbReference type="AlphaFoldDB" id="A0A2Z6Q9U2"/>
<keyword evidence="1" id="KW-1133">Transmembrane helix</keyword>
<evidence type="ECO:0000256" key="1">
    <source>
        <dbReference type="SAM" id="Phobius"/>
    </source>
</evidence>
<organism evidence="2 3">
    <name type="scientific">Rhizophagus clarus</name>
    <dbReference type="NCBI Taxonomy" id="94130"/>
    <lineage>
        <taxon>Eukaryota</taxon>
        <taxon>Fungi</taxon>
        <taxon>Fungi incertae sedis</taxon>
        <taxon>Mucoromycota</taxon>
        <taxon>Glomeromycotina</taxon>
        <taxon>Glomeromycetes</taxon>
        <taxon>Glomerales</taxon>
        <taxon>Glomeraceae</taxon>
        <taxon>Rhizophagus</taxon>
    </lineage>
</organism>
<sequence length="74" mass="8736">MRKRRLFVIELIDIISLNYIVIMSHLASEIFKRSLVTPVTTAKFSELSEENDNIIMLIMTETVIFVKCLKWKNF</sequence>
<keyword evidence="3" id="KW-1185">Reference proteome</keyword>
<protein>
    <submittedName>
        <fullName evidence="2">Uncharacterized protein</fullName>
    </submittedName>
</protein>
<gene>
    <name evidence="2" type="ORF">RclHR1_13330002</name>
</gene>
<dbReference type="Proteomes" id="UP000247702">
    <property type="component" value="Unassembled WGS sequence"/>
</dbReference>
<feature type="transmembrane region" description="Helical" evidence="1">
    <location>
        <begin position="7"/>
        <end position="27"/>
    </location>
</feature>
<proteinExistence type="predicted"/>
<keyword evidence="1" id="KW-0472">Membrane</keyword>
<reference evidence="2 3" key="1">
    <citation type="submission" date="2017-11" db="EMBL/GenBank/DDBJ databases">
        <title>The genome of Rhizophagus clarus HR1 reveals common genetic basis of auxotrophy among arbuscular mycorrhizal fungi.</title>
        <authorList>
            <person name="Kobayashi Y."/>
        </authorList>
    </citation>
    <scope>NUCLEOTIDE SEQUENCE [LARGE SCALE GENOMIC DNA]</scope>
    <source>
        <strain evidence="2 3">HR1</strain>
    </source>
</reference>
<evidence type="ECO:0000313" key="2">
    <source>
        <dbReference type="EMBL" id="GBB86893.1"/>
    </source>
</evidence>
<dbReference type="EMBL" id="BEXD01000373">
    <property type="protein sequence ID" value="GBB86893.1"/>
    <property type="molecule type" value="Genomic_DNA"/>
</dbReference>